<proteinExistence type="inferred from homology"/>
<dbReference type="SUPFAM" id="SSF47203">
    <property type="entry name" value="Acyl-CoA dehydrogenase C-terminal domain-like"/>
    <property type="match status" value="1"/>
</dbReference>
<dbReference type="PANTHER" id="PTHR43884:SF20">
    <property type="entry name" value="ACYL-COA DEHYDROGENASE FADE28"/>
    <property type="match status" value="1"/>
</dbReference>
<name>A0ABW6RW39_9NOCA</name>
<dbReference type="SUPFAM" id="SSF56645">
    <property type="entry name" value="Acyl-CoA dehydrogenase NM domain-like"/>
    <property type="match status" value="1"/>
</dbReference>
<keyword evidence="7" id="KW-1185">Reference proteome</keyword>
<gene>
    <name evidence="6" type="ORF">ACFYXQ_05325</name>
</gene>
<dbReference type="Pfam" id="PF00441">
    <property type="entry name" value="Acyl-CoA_dh_1"/>
    <property type="match status" value="1"/>
</dbReference>
<dbReference type="InterPro" id="IPR036250">
    <property type="entry name" value="AcylCo_DH-like_C"/>
</dbReference>
<dbReference type="RefSeq" id="WP_040825707.1">
    <property type="nucleotide sequence ID" value="NZ_JBIAQY010000002.1"/>
</dbReference>
<dbReference type="InterPro" id="IPR009100">
    <property type="entry name" value="AcylCoA_DH/oxidase_NM_dom_sf"/>
</dbReference>
<evidence type="ECO:0000313" key="6">
    <source>
        <dbReference type="EMBL" id="MFF3567186.1"/>
    </source>
</evidence>
<protein>
    <submittedName>
        <fullName evidence="6">Acyl-CoA dehydrogenase family protein</fullName>
    </submittedName>
</protein>
<keyword evidence="2" id="KW-0285">Flavoprotein</keyword>
<comment type="similarity">
    <text evidence="1">Belongs to the acyl-CoA dehydrogenase family.</text>
</comment>
<reference evidence="6 7" key="1">
    <citation type="submission" date="2024-10" db="EMBL/GenBank/DDBJ databases">
        <title>The Natural Products Discovery Center: Release of the First 8490 Sequenced Strains for Exploring Actinobacteria Biosynthetic Diversity.</title>
        <authorList>
            <person name="Kalkreuter E."/>
            <person name="Kautsar S.A."/>
            <person name="Yang D."/>
            <person name="Bader C.D."/>
            <person name="Teijaro C.N."/>
            <person name="Fluegel L."/>
            <person name="Davis C.M."/>
            <person name="Simpson J.R."/>
            <person name="Lauterbach L."/>
            <person name="Steele A.D."/>
            <person name="Gui C."/>
            <person name="Meng S."/>
            <person name="Li G."/>
            <person name="Viehrig K."/>
            <person name="Ye F."/>
            <person name="Su P."/>
            <person name="Kiefer A.F."/>
            <person name="Nichols A."/>
            <person name="Cepeda A.J."/>
            <person name="Yan W."/>
            <person name="Fan B."/>
            <person name="Jiang Y."/>
            <person name="Adhikari A."/>
            <person name="Zheng C.-J."/>
            <person name="Schuster L."/>
            <person name="Cowan T.M."/>
            <person name="Smanski M.J."/>
            <person name="Chevrette M.G."/>
            <person name="De Carvalho L.P.S."/>
            <person name="Shen B."/>
        </authorList>
    </citation>
    <scope>NUCLEOTIDE SEQUENCE [LARGE SCALE GENOMIC DNA]</scope>
    <source>
        <strain evidence="6 7">NPDC002593</strain>
    </source>
</reference>
<evidence type="ECO:0000256" key="1">
    <source>
        <dbReference type="ARBA" id="ARBA00009347"/>
    </source>
</evidence>
<evidence type="ECO:0000256" key="2">
    <source>
        <dbReference type="ARBA" id="ARBA00022630"/>
    </source>
</evidence>
<dbReference type="InterPro" id="IPR009075">
    <property type="entry name" value="AcylCo_DH/oxidase_C"/>
</dbReference>
<keyword evidence="3" id="KW-0274">FAD</keyword>
<accession>A0ABW6RW39</accession>
<dbReference type="PANTHER" id="PTHR43884">
    <property type="entry name" value="ACYL-COA DEHYDROGENASE"/>
    <property type="match status" value="1"/>
</dbReference>
<sequence>MDVRYTSEQRQLRDAAAKLADDLGPGSVLGLDDQDRVHRLESTVAQTGWRALRSDGATGVEVAIVAEEFARGLVDVPFLGPVLADDLRGQSGEADTRWTVAVDDRAIDARDANRVLIVEGLRLLAADIGEDSPGADLTRHDALISGAPEPLGELSADQLGHWQALALTATSADLVGCARGAQALAVDYAKVREQYGNTIGSYQAVAHLLAESQALIEGSISVLRHAAWAVDELTPDEAIRAGQIAKLYCARSALTVCETAIQVHGGIGNTWECLAHVYLRRAMNSTELFPVRLEEIDCGLS</sequence>
<feature type="domain" description="Acyl-CoA dehydrogenase/oxidase C-terminal" evidence="5">
    <location>
        <begin position="171"/>
        <end position="283"/>
    </location>
</feature>
<evidence type="ECO:0000256" key="4">
    <source>
        <dbReference type="ARBA" id="ARBA00023002"/>
    </source>
</evidence>
<dbReference type="EMBL" id="JBIAQY010000002">
    <property type="protein sequence ID" value="MFF3567186.1"/>
    <property type="molecule type" value="Genomic_DNA"/>
</dbReference>
<evidence type="ECO:0000259" key="5">
    <source>
        <dbReference type="Pfam" id="PF00441"/>
    </source>
</evidence>
<dbReference type="Proteomes" id="UP001601992">
    <property type="component" value="Unassembled WGS sequence"/>
</dbReference>
<keyword evidence="4" id="KW-0560">Oxidoreductase</keyword>
<evidence type="ECO:0000256" key="3">
    <source>
        <dbReference type="ARBA" id="ARBA00022827"/>
    </source>
</evidence>
<evidence type="ECO:0000313" key="7">
    <source>
        <dbReference type="Proteomes" id="UP001601992"/>
    </source>
</evidence>
<comment type="caution">
    <text evidence="6">The sequence shown here is derived from an EMBL/GenBank/DDBJ whole genome shotgun (WGS) entry which is preliminary data.</text>
</comment>
<dbReference type="Gene3D" id="1.20.140.10">
    <property type="entry name" value="Butyryl-CoA Dehydrogenase, subunit A, domain 3"/>
    <property type="match status" value="1"/>
</dbReference>
<organism evidence="6 7">
    <name type="scientific">Nocardia jiangxiensis</name>
    <dbReference type="NCBI Taxonomy" id="282685"/>
    <lineage>
        <taxon>Bacteria</taxon>
        <taxon>Bacillati</taxon>
        <taxon>Actinomycetota</taxon>
        <taxon>Actinomycetes</taxon>
        <taxon>Mycobacteriales</taxon>
        <taxon>Nocardiaceae</taxon>
        <taxon>Nocardia</taxon>
    </lineage>
</organism>